<reference evidence="1 2" key="1">
    <citation type="submission" date="2019-04" db="EMBL/GenBank/DDBJ databases">
        <title>Draft genome of the big-headed turtle Platysternon megacephalum.</title>
        <authorList>
            <person name="Gong S."/>
        </authorList>
    </citation>
    <scope>NUCLEOTIDE SEQUENCE [LARGE SCALE GENOMIC DNA]</scope>
    <source>
        <strain evidence="1">DO16091913</strain>
        <tissue evidence="1">Muscle</tissue>
    </source>
</reference>
<proteinExistence type="predicted"/>
<gene>
    <name evidence="1" type="ORF">DR999_PMT11595</name>
</gene>
<comment type="caution">
    <text evidence="1">The sequence shown here is derived from an EMBL/GenBank/DDBJ whole genome shotgun (WGS) entry which is preliminary data.</text>
</comment>
<sequence>MLRTRIVPTTMELSRIILMAASTEPRLLLMPNEDADVDHCFNTGEENLVVTATFCDLTNSQPRKSFNFFKLTCTKRCWLIEDNLVIITTSKSCLVFYKANLTTKNNYTIFSQNNI</sequence>
<protein>
    <submittedName>
        <fullName evidence="1">Tetratricopeptide repeat protein GNN-like</fullName>
    </submittedName>
</protein>
<keyword evidence="2" id="KW-1185">Reference proteome</keyword>
<evidence type="ECO:0000313" key="1">
    <source>
        <dbReference type="EMBL" id="TFK05755.1"/>
    </source>
</evidence>
<dbReference type="EMBL" id="QXTE01000108">
    <property type="protein sequence ID" value="TFK05755.1"/>
    <property type="molecule type" value="Genomic_DNA"/>
</dbReference>
<reference evidence="1 2" key="2">
    <citation type="submission" date="2019-04" db="EMBL/GenBank/DDBJ databases">
        <title>The genome sequence of big-headed turtle.</title>
        <authorList>
            <person name="Gong S."/>
        </authorList>
    </citation>
    <scope>NUCLEOTIDE SEQUENCE [LARGE SCALE GENOMIC DNA]</scope>
    <source>
        <strain evidence="1">DO16091913</strain>
        <tissue evidence="1">Muscle</tissue>
    </source>
</reference>
<accession>A0A4D9EBK7</accession>
<dbReference type="AlphaFoldDB" id="A0A4D9EBK7"/>
<organism evidence="1 2">
    <name type="scientific">Platysternon megacephalum</name>
    <name type="common">big-headed turtle</name>
    <dbReference type="NCBI Taxonomy" id="55544"/>
    <lineage>
        <taxon>Eukaryota</taxon>
        <taxon>Metazoa</taxon>
        <taxon>Chordata</taxon>
        <taxon>Craniata</taxon>
        <taxon>Vertebrata</taxon>
        <taxon>Euteleostomi</taxon>
        <taxon>Archelosauria</taxon>
        <taxon>Testudinata</taxon>
        <taxon>Testudines</taxon>
        <taxon>Cryptodira</taxon>
        <taxon>Durocryptodira</taxon>
        <taxon>Testudinoidea</taxon>
        <taxon>Platysternidae</taxon>
        <taxon>Platysternon</taxon>
    </lineage>
</organism>
<dbReference type="Proteomes" id="UP000297703">
    <property type="component" value="Unassembled WGS sequence"/>
</dbReference>
<name>A0A4D9EBK7_9SAUR</name>
<evidence type="ECO:0000313" key="2">
    <source>
        <dbReference type="Proteomes" id="UP000297703"/>
    </source>
</evidence>